<dbReference type="EMBL" id="CAJZBQ010000001">
    <property type="protein sequence ID" value="CAG9310170.1"/>
    <property type="molecule type" value="Genomic_DNA"/>
</dbReference>
<comment type="caution">
    <text evidence="2">The sequence shown here is derived from an EMBL/GenBank/DDBJ whole genome shotgun (WGS) entry which is preliminary data.</text>
</comment>
<feature type="transmembrane region" description="Helical" evidence="1">
    <location>
        <begin position="36"/>
        <end position="66"/>
    </location>
</feature>
<keyword evidence="1" id="KW-0472">Membrane</keyword>
<dbReference type="AlphaFoldDB" id="A0AAU9I871"/>
<keyword evidence="1" id="KW-0812">Transmembrane</keyword>
<evidence type="ECO:0000313" key="3">
    <source>
        <dbReference type="Proteomes" id="UP001162131"/>
    </source>
</evidence>
<reference evidence="2" key="1">
    <citation type="submission" date="2021-09" db="EMBL/GenBank/DDBJ databases">
        <authorList>
            <consortium name="AG Swart"/>
            <person name="Singh M."/>
            <person name="Singh A."/>
            <person name="Seah K."/>
            <person name="Emmerich C."/>
        </authorList>
    </citation>
    <scope>NUCLEOTIDE SEQUENCE</scope>
    <source>
        <strain evidence="2">ATCC30299</strain>
    </source>
</reference>
<sequence>MHRWYGANEFASANPTLNKENFNGWRDFKWTEDREFSIVCIFSLLFTINCLYLLNLFYTPFIFIIYNPKH</sequence>
<dbReference type="Proteomes" id="UP001162131">
    <property type="component" value="Unassembled WGS sequence"/>
</dbReference>
<organism evidence="2 3">
    <name type="scientific">Blepharisma stoltei</name>
    <dbReference type="NCBI Taxonomy" id="1481888"/>
    <lineage>
        <taxon>Eukaryota</taxon>
        <taxon>Sar</taxon>
        <taxon>Alveolata</taxon>
        <taxon>Ciliophora</taxon>
        <taxon>Postciliodesmatophora</taxon>
        <taxon>Heterotrichea</taxon>
        <taxon>Heterotrichida</taxon>
        <taxon>Blepharismidae</taxon>
        <taxon>Blepharisma</taxon>
    </lineage>
</organism>
<evidence type="ECO:0000256" key="1">
    <source>
        <dbReference type="SAM" id="Phobius"/>
    </source>
</evidence>
<accession>A0AAU9I871</accession>
<gene>
    <name evidence="2" type="ORF">BSTOLATCC_MIC379</name>
</gene>
<proteinExistence type="predicted"/>
<keyword evidence="1" id="KW-1133">Transmembrane helix</keyword>
<evidence type="ECO:0000313" key="2">
    <source>
        <dbReference type="EMBL" id="CAG9310170.1"/>
    </source>
</evidence>
<protein>
    <submittedName>
        <fullName evidence="2">Uncharacterized protein</fullName>
    </submittedName>
</protein>
<name>A0AAU9I871_9CILI</name>
<keyword evidence="3" id="KW-1185">Reference proteome</keyword>